<feature type="region of interest" description="Disordered" evidence="1">
    <location>
        <begin position="146"/>
        <end position="186"/>
    </location>
</feature>
<gene>
    <name evidence="3" type="ORF">EJ08DRAFT_658110</name>
</gene>
<evidence type="ECO:0000256" key="2">
    <source>
        <dbReference type="SAM" id="SignalP"/>
    </source>
</evidence>
<protein>
    <submittedName>
        <fullName evidence="3">Uncharacterized protein</fullName>
    </submittedName>
</protein>
<proteinExistence type="predicted"/>
<reference evidence="3" key="1">
    <citation type="journal article" date="2020" name="Stud. Mycol.">
        <title>101 Dothideomycetes genomes: a test case for predicting lifestyles and emergence of pathogens.</title>
        <authorList>
            <person name="Haridas S."/>
            <person name="Albert R."/>
            <person name="Binder M."/>
            <person name="Bloem J."/>
            <person name="Labutti K."/>
            <person name="Salamov A."/>
            <person name="Andreopoulos B."/>
            <person name="Baker S."/>
            <person name="Barry K."/>
            <person name="Bills G."/>
            <person name="Bluhm B."/>
            <person name="Cannon C."/>
            <person name="Castanera R."/>
            <person name="Culley D."/>
            <person name="Daum C."/>
            <person name="Ezra D."/>
            <person name="Gonzalez J."/>
            <person name="Henrissat B."/>
            <person name="Kuo A."/>
            <person name="Liang C."/>
            <person name="Lipzen A."/>
            <person name="Lutzoni F."/>
            <person name="Magnuson J."/>
            <person name="Mondo S."/>
            <person name="Nolan M."/>
            <person name="Ohm R."/>
            <person name="Pangilinan J."/>
            <person name="Park H.-J."/>
            <person name="Ramirez L."/>
            <person name="Alfaro M."/>
            <person name="Sun H."/>
            <person name="Tritt A."/>
            <person name="Yoshinaga Y."/>
            <person name="Zwiers L.-H."/>
            <person name="Turgeon B."/>
            <person name="Goodwin S."/>
            <person name="Spatafora J."/>
            <person name="Crous P."/>
            <person name="Grigoriev I."/>
        </authorList>
    </citation>
    <scope>NUCLEOTIDE SEQUENCE</scope>
    <source>
        <strain evidence="3">CBS 130266</strain>
    </source>
</reference>
<feature type="signal peptide" evidence="2">
    <location>
        <begin position="1"/>
        <end position="15"/>
    </location>
</feature>
<evidence type="ECO:0000256" key="1">
    <source>
        <dbReference type="SAM" id="MobiDB-lite"/>
    </source>
</evidence>
<dbReference type="Proteomes" id="UP000800235">
    <property type="component" value="Unassembled WGS sequence"/>
</dbReference>
<evidence type="ECO:0000313" key="4">
    <source>
        <dbReference type="Proteomes" id="UP000800235"/>
    </source>
</evidence>
<evidence type="ECO:0000313" key="3">
    <source>
        <dbReference type="EMBL" id="KAF2433594.1"/>
    </source>
</evidence>
<feature type="compositionally biased region" description="Low complexity" evidence="1">
    <location>
        <begin position="152"/>
        <end position="175"/>
    </location>
</feature>
<keyword evidence="2" id="KW-0732">Signal</keyword>
<keyword evidence="4" id="KW-1185">Reference proteome</keyword>
<dbReference type="EMBL" id="MU007020">
    <property type="protein sequence ID" value="KAF2433594.1"/>
    <property type="molecule type" value="Genomic_DNA"/>
</dbReference>
<feature type="compositionally biased region" description="Gly residues" evidence="1">
    <location>
        <begin position="176"/>
        <end position="186"/>
    </location>
</feature>
<feature type="chain" id="PRO_5040203654" evidence="2">
    <location>
        <begin position="16"/>
        <end position="186"/>
    </location>
</feature>
<sequence length="186" mass="18890">MQYAIVLGFVAMAVASPIVSPEATPVAAVRREAAPEPTAMPQLGGSLNTPFGTFSAGTGGIGFQPPGANNGNNNGGRPPAQSQNCGFNIVGCIYSSVSKDVQGDIYTAITDGLGLGGNRGGQPNRGGQGQPTVTIIYTTAPQAYQAYPTPQGNNPWFGNSGSNNNNGGNYNNGARNNGGGNRNNGW</sequence>
<name>A0A9P4U0I1_9PEZI</name>
<dbReference type="AlphaFoldDB" id="A0A9P4U0I1"/>
<organism evidence="3 4">
    <name type="scientific">Tothia fuscella</name>
    <dbReference type="NCBI Taxonomy" id="1048955"/>
    <lineage>
        <taxon>Eukaryota</taxon>
        <taxon>Fungi</taxon>
        <taxon>Dikarya</taxon>
        <taxon>Ascomycota</taxon>
        <taxon>Pezizomycotina</taxon>
        <taxon>Dothideomycetes</taxon>
        <taxon>Pleosporomycetidae</taxon>
        <taxon>Venturiales</taxon>
        <taxon>Cylindrosympodiaceae</taxon>
        <taxon>Tothia</taxon>
    </lineage>
</organism>
<comment type="caution">
    <text evidence="3">The sequence shown here is derived from an EMBL/GenBank/DDBJ whole genome shotgun (WGS) entry which is preliminary data.</text>
</comment>
<accession>A0A9P4U0I1</accession>